<feature type="domain" description="C2H2-type" evidence="1">
    <location>
        <begin position="74"/>
        <end position="93"/>
    </location>
</feature>
<dbReference type="AlphaFoldDB" id="A0AAN6YAU0"/>
<dbReference type="EMBL" id="MU858083">
    <property type="protein sequence ID" value="KAK4215160.1"/>
    <property type="molecule type" value="Genomic_DNA"/>
</dbReference>
<gene>
    <name evidence="2" type="ORF">QBC37DRAFT_419756</name>
</gene>
<dbReference type="InterPro" id="IPR013087">
    <property type="entry name" value="Znf_C2H2_type"/>
</dbReference>
<sequence length="156" mass="17707">MAWAMNLGALASPRPKIRQRSIRQTYNTWGWAGFNVNAMVQPFDFGQPLTFESNSPVVPIDIQGVPPNSPDVCLCGKPFSRPDALRRHIRTVHRTPTQANPTASGTSGPAGRYPCVCCERHRDANSFVRRDNLRQHLKVYHRMNKEGIDGYFRTYH</sequence>
<dbReference type="Gene3D" id="3.30.160.60">
    <property type="entry name" value="Classic Zinc Finger"/>
    <property type="match status" value="1"/>
</dbReference>
<protein>
    <recommendedName>
        <fullName evidence="1">C2H2-type domain-containing protein</fullName>
    </recommendedName>
</protein>
<keyword evidence="3" id="KW-1185">Reference proteome</keyword>
<reference evidence="2" key="1">
    <citation type="journal article" date="2023" name="Mol. Phylogenet. Evol.">
        <title>Genome-scale phylogeny and comparative genomics of the fungal order Sordariales.</title>
        <authorList>
            <person name="Hensen N."/>
            <person name="Bonometti L."/>
            <person name="Westerberg I."/>
            <person name="Brannstrom I.O."/>
            <person name="Guillou S."/>
            <person name="Cros-Aarteil S."/>
            <person name="Calhoun S."/>
            <person name="Haridas S."/>
            <person name="Kuo A."/>
            <person name="Mondo S."/>
            <person name="Pangilinan J."/>
            <person name="Riley R."/>
            <person name="LaButti K."/>
            <person name="Andreopoulos B."/>
            <person name="Lipzen A."/>
            <person name="Chen C."/>
            <person name="Yan M."/>
            <person name="Daum C."/>
            <person name="Ng V."/>
            <person name="Clum A."/>
            <person name="Steindorff A."/>
            <person name="Ohm R.A."/>
            <person name="Martin F."/>
            <person name="Silar P."/>
            <person name="Natvig D.O."/>
            <person name="Lalanne C."/>
            <person name="Gautier V."/>
            <person name="Ament-Velasquez S.L."/>
            <person name="Kruys A."/>
            <person name="Hutchinson M.I."/>
            <person name="Powell A.J."/>
            <person name="Barry K."/>
            <person name="Miller A.N."/>
            <person name="Grigoriev I.V."/>
            <person name="Debuchy R."/>
            <person name="Gladieux P."/>
            <person name="Hiltunen Thoren M."/>
            <person name="Johannesson H."/>
        </authorList>
    </citation>
    <scope>NUCLEOTIDE SEQUENCE</scope>
    <source>
        <strain evidence="2">PSN293</strain>
    </source>
</reference>
<evidence type="ECO:0000313" key="2">
    <source>
        <dbReference type="EMBL" id="KAK4215160.1"/>
    </source>
</evidence>
<accession>A0AAN6YAU0</accession>
<organism evidence="2 3">
    <name type="scientific">Rhypophila decipiens</name>
    <dbReference type="NCBI Taxonomy" id="261697"/>
    <lineage>
        <taxon>Eukaryota</taxon>
        <taxon>Fungi</taxon>
        <taxon>Dikarya</taxon>
        <taxon>Ascomycota</taxon>
        <taxon>Pezizomycotina</taxon>
        <taxon>Sordariomycetes</taxon>
        <taxon>Sordariomycetidae</taxon>
        <taxon>Sordariales</taxon>
        <taxon>Naviculisporaceae</taxon>
        <taxon>Rhypophila</taxon>
    </lineage>
</organism>
<proteinExistence type="predicted"/>
<evidence type="ECO:0000259" key="1">
    <source>
        <dbReference type="Pfam" id="PF00096"/>
    </source>
</evidence>
<reference evidence="2" key="2">
    <citation type="submission" date="2023-05" db="EMBL/GenBank/DDBJ databases">
        <authorList>
            <consortium name="Lawrence Berkeley National Laboratory"/>
            <person name="Steindorff A."/>
            <person name="Hensen N."/>
            <person name="Bonometti L."/>
            <person name="Westerberg I."/>
            <person name="Brannstrom I.O."/>
            <person name="Guillou S."/>
            <person name="Cros-Aarteil S."/>
            <person name="Calhoun S."/>
            <person name="Haridas S."/>
            <person name="Kuo A."/>
            <person name="Mondo S."/>
            <person name="Pangilinan J."/>
            <person name="Riley R."/>
            <person name="Labutti K."/>
            <person name="Andreopoulos B."/>
            <person name="Lipzen A."/>
            <person name="Chen C."/>
            <person name="Yanf M."/>
            <person name="Daum C."/>
            <person name="Ng V."/>
            <person name="Clum A."/>
            <person name="Ohm R."/>
            <person name="Martin F."/>
            <person name="Silar P."/>
            <person name="Natvig D."/>
            <person name="Lalanne C."/>
            <person name="Gautier V."/>
            <person name="Ament-Velasquez S.L."/>
            <person name="Kruys A."/>
            <person name="Hutchinson M.I."/>
            <person name="Powell A.J."/>
            <person name="Barry K."/>
            <person name="Miller A.N."/>
            <person name="Grigoriev I.V."/>
            <person name="Debuchy R."/>
            <person name="Gladieux P."/>
            <person name="Thoren M.H."/>
            <person name="Johannesson H."/>
        </authorList>
    </citation>
    <scope>NUCLEOTIDE SEQUENCE</scope>
    <source>
        <strain evidence="2">PSN293</strain>
    </source>
</reference>
<dbReference type="Proteomes" id="UP001301769">
    <property type="component" value="Unassembled WGS sequence"/>
</dbReference>
<dbReference type="Pfam" id="PF00096">
    <property type="entry name" value="zf-C2H2"/>
    <property type="match status" value="1"/>
</dbReference>
<evidence type="ECO:0000313" key="3">
    <source>
        <dbReference type="Proteomes" id="UP001301769"/>
    </source>
</evidence>
<comment type="caution">
    <text evidence="2">The sequence shown here is derived from an EMBL/GenBank/DDBJ whole genome shotgun (WGS) entry which is preliminary data.</text>
</comment>
<name>A0AAN6YAU0_9PEZI</name>